<dbReference type="EMBL" id="BAABEY010000010">
    <property type="protein sequence ID" value="GAA4433891.1"/>
    <property type="molecule type" value="Genomic_DNA"/>
</dbReference>
<reference evidence="6" key="1">
    <citation type="journal article" date="2019" name="Int. J. Syst. Evol. Microbiol.">
        <title>The Global Catalogue of Microorganisms (GCM) 10K type strain sequencing project: providing services to taxonomists for standard genome sequencing and annotation.</title>
        <authorList>
            <consortium name="The Broad Institute Genomics Platform"/>
            <consortium name="The Broad Institute Genome Sequencing Center for Infectious Disease"/>
            <person name="Wu L."/>
            <person name="Ma J."/>
        </authorList>
    </citation>
    <scope>NUCLEOTIDE SEQUENCE [LARGE SCALE GENOMIC DNA]</scope>
    <source>
        <strain evidence="6">JCM 31920</strain>
    </source>
</reference>
<dbReference type="SUPFAM" id="SSF48230">
    <property type="entry name" value="Chondroitin AC/alginate lyase"/>
    <property type="match status" value="1"/>
</dbReference>
<keyword evidence="3" id="KW-0732">Signal</keyword>
<dbReference type="PANTHER" id="PTHR38045">
    <property type="entry name" value="CHROMOSOME 1, WHOLE GENOME SHOTGUN SEQUENCE"/>
    <property type="match status" value="1"/>
</dbReference>
<proteinExistence type="predicted"/>
<dbReference type="Proteomes" id="UP001501508">
    <property type="component" value="Unassembled WGS sequence"/>
</dbReference>
<comment type="subcellular location">
    <subcellularLocation>
        <location evidence="1">Cell envelope</location>
    </subcellularLocation>
</comment>
<comment type="caution">
    <text evidence="5">The sequence shown here is derived from an EMBL/GenBank/DDBJ whole genome shotgun (WGS) entry which is preliminary data.</text>
</comment>
<evidence type="ECO:0000256" key="1">
    <source>
        <dbReference type="ARBA" id="ARBA00004196"/>
    </source>
</evidence>
<feature type="signal peptide" evidence="3">
    <location>
        <begin position="1"/>
        <end position="18"/>
    </location>
</feature>
<protein>
    <recommendedName>
        <fullName evidence="4">Heparinase II/III-like C-terminal domain-containing protein</fullName>
    </recommendedName>
</protein>
<evidence type="ECO:0000313" key="6">
    <source>
        <dbReference type="Proteomes" id="UP001501508"/>
    </source>
</evidence>
<evidence type="ECO:0000256" key="2">
    <source>
        <dbReference type="SAM" id="MobiDB-lite"/>
    </source>
</evidence>
<evidence type="ECO:0000256" key="3">
    <source>
        <dbReference type="SAM" id="SignalP"/>
    </source>
</evidence>
<feature type="domain" description="Heparinase II/III-like C-terminal" evidence="4">
    <location>
        <begin position="389"/>
        <end position="572"/>
    </location>
</feature>
<feature type="chain" id="PRO_5047441097" description="Heparinase II/III-like C-terminal domain-containing protein" evidence="3">
    <location>
        <begin position="19"/>
        <end position="633"/>
    </location>
</feature>
<evidence type="ECO:0000259" key="4">
    <source>
        <dbReference type="Pfam" id="PF07940"/>
    </source>
</evidence>
<dbReference type="RefSeq" id="WP_345026777.1">
    <property type="nucleotide sequence ID" value="NZ_BAABEY010000010.1"/>
</dbReference>
<evidence type="ECO:0000313" key="5">
    <source>
        <dbReference type="EMBL" id="GAA4433891.1"/>
    </source>
</evidence>
<organism evidence="5 6">
    <name type="scientific">Ravibacter arvi</name>
    <dbReference type="NCBI Taxonomy" id="2051041"/>
    <lineage>
        <taxon>Bacteria</taxon>
        <taxon>Pseudomonadati</taxon>
        <taxon>Bacteroidota</taxon>
        <taxon>Cytophagia</taxon>
        <taxon>Cytophagales</taxon>
        <taxon>Spirosomataceae</taxon>
        <taxon>Ravibacter</taxon>
    </lineage>
</organism>
<sequence>MRYMLVFLLLVSLSFASAQPAYQPPTLAVISEKIKDLPPHPRILLLKDREQDIRQRFQQPNVLSNLHQAILAESENIIGLPPVERIQIGRRLLDKSRECLRRVFQLSYAYRVTGDRRFLARAEKELLAVSGFSDWNPTHFLDVAEMTMAVAIGYDWLYPHLSVGSRQKIRTAILEKGINPSYDKQYNSFLRSTNNWNQVCNAGMTFGALAIAEDEPELAARTIQRALETLPVSMAVYAPHGAYAEGYGYWDYGTSFNVLMISALETALGTDFSLSALPGFMKTGSFLQNMIGPIGLVHNWGDGGVKAHFNPAMFWFAQKTGEESLLWNQLPDLSGDQTPNVKNRLIPTAMIWGATLRGRDVPKPKALLWFGQGLSPVALMRTSWDDPNAFFVGFKAGAAQVNHGHMDAGSFVLDALGERWAMDFGMQNYHSLESKGVQLWGRAQNAQRWQIFRYNNFVHNTLTVNNELHRVEGNPRIDAQSGDPKFLSVVSDLSDVFKGQVEKAKRGIAIRDGKSVVVRDEVKTTDRPALIRWTLLTPATVKIIDGKTVELSQNSKKMYLKFDSDTAIKIRTWSTDPVHDYDAPNPGTIRVGFEADVPAGQERVFNAIFSATPGPEGTTSPLASWPSDGIQKN</sequence>
<dbReference type="PANTHER" id="PTHR38045:SF1">
    <property type="entry name" value="HEPARINASE II_III-LIKE PROTEIN"/>
    <property type="match status" value="1"/>
</dbReference>
<dbReference type="InterPro" id="IPR008929">
    <property type="entry name" value="Chondroitin_lyas"/>
</dbReference>
<name>A0ABP8LQE9_9BACT</name>
<dbReference type="InterPro" id="IPR012480">
    <property type="entry name" value="Hepar_II_III_C"/>
</dbReference>
<dbReference type="Pfam" id="PF07940">
    <property type="entry name" value="Hepar_II_III_C"/>
    <property type="match status" value="1"/>
</dbReference>
<dbReference type="Gene3D" id="2.70.98.70">
    <property type="match status" value="1"/>
</dbReference>
<feature type="region of interest" description="Disordered" evidence="2">
    <location>
        <begin position="611"/>
        <end position="633"/>
    </location>
</feature>
<keyword evidence="6" id="KW-1185">Reference proteome</keyword>
<dbReference type="Gene3D" id="1.50.10.100">
    <property type="entry name" value="Chondroitin AC/alginate lyase"/>
    <property type="match status" value="1"/>
</dbReference>
<gene>
    <name evidence="5" type="ORF">GCM10023091_08050</name>
</gene>
<accession>A0ABP8LQE9</accession>